<protein>
    <submittedName>
        <fullName evidence="2">DUF2680 domain-containing protein</fullName>
    </submittedName>
</protein>
<name>A0A974NM77_PERPY</name>
<gene>
    <name evidence="2" type="ORF">I6J18_23015</name>
</gene>
<feature type="signal peptide" evidence="1">
    <location>
        <begin position="1"/>
        <end position="25"/>
    </location>
</feature>
<evidence type="ECO:0000313" key="3">
    <source>
        <dbReference type="Proteomes" id="UP000595254"/>
    </source>
</evidence>
<evidence type="ECO:0000313" key="2">
    <source>
        <dbReference type="EMBL" id="QQT00395.1"/>
    </source>
</evidence>
<proteinExistence type="predicted"/>
<dbReference type="EMBL" id="CP068053">
    <property type="protein sequence ID" value="QQT00395.1"/>
    <property type="molecule type" value="Genomic_DNA"/>
</dbReference>
<keyword evidence="3" id="KW-1185">Reference proteome</keyword>
<reference evidence="2 3" key="1">
    <citation type="submission" date="2021-01" db="EMBL/GenBank/DDBJ databases">
        <title>FDA dAtabase for Regulatory Grade micrObial Sequences (FDA-ARGOS): Supporting development and validation of Infectious Disease Dx tests.</title>
        <authorList>
            <person name="Nelson B."/>
            <person name="Plummer A."/>
            <person name="Tallon L."/>
            <person name="Sadzewicz L."/>
            <person name="Zhao X."/>
            <person name="Boylan J."/>
            <person name="Ott S."/>
            <person name="Bowen H."/>
            <person name="Vavikolanu K."/>
            <person name="Mehta A."/>
            <person name="Aluvathingal J."/>
            <person name="Nadendla S."/>
            <person name="Myers T."/>
            <person name="Yan Y."/>
            <person name="Sichtig H."/>
        </authorList>
    </citation>
    <scope>NUCLEOTIDE SEQUENCE [LARGE SCALE GENOMIC DNA]</scope>
    <source>
        <strain evidence="2 3">FDAARGOS_1161</strain>
    </source>
</reference>
<dbReference type="KEGG" id="ppsr:I6J18_23015"/>
<keyword evidence="1" id="KW-0732">Signal</keyword>
<evidence type="ECO:0000256" key="1">
    <source>
        <dbReference type="SAM" id="SignalP"/>
    </source>
</evidence>
<dbReference type="RefSeq" id="WP_040374807.1">
    <property type="nucleotide sequence ID" value="NZ_CP068053.1"/>
</dbReference>
<feature type="chain" id="PRO_5037386303" evidence="1">
    <location>
        <begin position="26"/>
        <end position="110"/>
    </location>
</feature>
<dbReference type="AlphaFoldDB" id="A0A974NM77"/>
<organism evidence="2 3">
    <name type="scientific">Peribacillus psychrosaccharolyticus</name>
    <name type="common">Bacillus psychrosaccharolyticus</name>
    <dbReference type="NCBI Taxonomy" id="1407"/>
    <lineage>
        <taxon>Bacteria</taxon>
        <taxon>Bacillati</taxon>
        <taxon>Bacillota</taxon>
        <taxon>Bacilli</taxon>
        <taxon>Bacillales</taxon>
        <taxon>Bacillaceae</taxon>
        <taxon>Peribacillus</taxon>
    </lineage>
</organism>
<dbReference type="Pfam" id="PF10925">
    <property type="entry name" value="DUF2680"/>
    <property type="match status" value="1"/>
</dbReference>
<accession>A0A974NM77</accession>
<dbReference type="Proteomes" id="UP000595254">
    <property type="component" value="Chromosome"/>
</dbReference>
<dbReference type="InterPro" id="IPR024485">
    <property type="entry name" value="DUF2680"/>
</dbReference>
<sequence length="110" mass="12682">MKKLVFSLLAFTFLLSAGFSVSALANETKTAPEQEKTVTLTQAQQAEIGAIHKELLAKQKQLIQKYVEYGALSKEKADQVNNHFEKHYQRMEQNGFQFPQHRHQKHEKPE</sequence>